<dbReference type="OrthoDB" id="9803050at2"/>
<keyword evidence="7 8" id="KW-0998">Cell outer membrane</keyword>
<dbReference type="InterPro" id="IPR039426">
    <property type="entry name" value="TonB-dep_rcpt-like"/>
</dbReference>
<evidence type="ECO:0000256" key="2">
    <source>
        <dbReference type="ARBA" id="ARBA00022448"/>
    </source>
</evidence>
<dbReference type="InterPro" id="IPR037066">
    <property type="entry name" value="Plug_dom_sf"/>
</dbReference>
<evidence type="ECO:0000259" key="10">
    <source>
        <dbReference type="Pfam" id="PF07715"/>
    </source>
</evidence>
<dbReference type="STRING" id="1434701.SAMN05443634_10714"/>
<accession>A0A1M6YSP1</accession>
<keyword evidence="12" id="KW-0675">Receptor</keyword>
<dbReference type="GO" id="GO:0009279">
    <property type="term" value="C:cell outer membrane"/>
    <property type="evidence" value="ECO:0007669"/>
    <property type="project" value="UniProtKB-SubCell"/>
</dbReference>
<dbReference type="PANTHER" id="PTHR30069:SF29">
    <property type="entry name" value="HEMOGLOBIN AND HEMOGLOBIN-HAPTOGLOBIN-BINDING PROTEIN 1-RELATED"/>
    <property type="match status" value="1"/>
</dbReference>
<feature type="domain" description="TonB-dependent receptor plug" evidence="10">
    <location>
        <begin position="142"/>
        <end position="220"/>
    </location>
</feature>
<evidence type="ECO:0000256" key="3">
    <source>
        <dbReference type="ARBA" id="ARBA00022452"/>
    </source>
</evidence>
<evidence type="ECO:0000256" key="5">
    <source>
        <dbReference type="ARBA" id="ARBA00022729"/>
    </source>
</evidence>
<dbReference type="SUPFAM" id="SSF56935">
    <property type="entry name" value="Porins"/>
    <property type="match status" value="1"/>
</dbReference>
<evidence type="ECO:0000313" key="12">
    <source>
        <dbReference type="EMBL" id="SHL21059.1"/>
    </source>
</evidence>
<comment type="similarity">
    <text evidence="8">Belongs to the TonB-dependent receptor family.</text>
</comment>
<dbReference type="PROSITE" id="PS52016">
    <property type="entry name" value="TONB_DEPENDENT_REC_3"/>
    <property type="match status" value="1"/>
</dbReference>
<keyword evidence="6 8" id="KW-0472">Membrane</keyword>
<evidence type="ECO:0000256" key="1">
    <source>
        <dbReference type="ARBA" id="ARBA00004571"/>
    </source>
</evidence>
<dbReference type="Gene3D" id="2.60.40.1120">
    <property type="entry name" value="Carboxypeptidase-like, regulatory domain"/>
    <property type="match status" value="1"/>
</dbReference>
<reference evidence="13" key="3">
    <citation type="submission" date="2016-11" db="EMBL/GenBank/DDBJ databases">
        <authorList>
            <person name="Varghese N."/>
            <person name="Submissions S."/>
        </authorList>
    </citation>
    <scope>NUCLEOTIDE SEQUENCE [LARGE SCALE GENOMIC DNA]</scope>
    <source>
        <strain evidence="13">DSM 27989</strain>
    </source>
</reference>
<keyword evidence="5 9" id="KW-0732">Signal</keyword>
<dbReference type="RefSeq" id="WP_072932087.1">
    <property type="nucleotide sequence ID" value="NZ_BMFL01000001.1"/>
</dbReference>
<dbReference type="EMBL" id="BMFL01000001">
    <property type="protein sequence ID" value="GGE88395.1"/>
    <property type="molecule type" value="Genomic_DNA"/>
</dbReference>
<evidence type="ECO:0000256" key="4">
    <source>
        <dbReference type="ARBA" id="ARBA00022692"/>
    </source>
</evidence>
<reference evidence="12" key="2">
    <citation type="submission" date="2016-11" db="EMBL/GenBank/DDBJ databases">
        <authorList>
            <person name="Jaros S."/>
            <person name="Januszkiewicz K."/>
            <person name="Wedrychowicz H."/>
        </authorList>
    </citation>
    <scope>NUCLEOTIDE SEQUENCE [LARGE SCALE GENOMIC DNA]</scope>
    <source>
        <strain evidence="12">DSM 27989</strain>
    </source>
</reference>
<dbReference type="Gene3D" id="2.170.130.10">
    <property type="entry name" value="TonB-dependent receptor, plug domain"/>
    <property type="match status" value="1"/>
</dbReference>
<evidence type="ECO:0000256" key="8">
    <source>
        <dbReference type="PROSITE-ProRule" id="PRU01360"/>
    </source>
</evidence>
<sequence>MKKTSLACFALLVGSSFSFAQEKFTISGTIKEKSSGETMNGIRILTVELPDFTATSNSYGFYSLTLPKGEYNLTFNTTDTISVALNDNVKLDHHIISFKADETELKEVVMTVNKKNNNLNKTSIGVEKLDIKEIDKLPVIFGEKDILKTIQLMPGIQSGGDGNSGFFVRGGNADQNLILLDEAPVYNASHLLGFFSTFNSDALKDVTIIKGNNPAQYGGRLSSVLDVSMKEGNNQKYNVSGGIGLISSRLSIEGPIQKSKSSFIVSARRTYADMFLKLSDTYKNNSLFFYDFNAKANIWINDNNRIFISGYFGKDVLGYGKEFNNNWGNTTGTIRWNSIISPKLFSNTSLIYSNYDYKISLNEAGSNLNVNSNIRDYNLKQEFEYNINTKNKLSFGFNTIHHTITPNRFQGNESLKDENKRQGLESSLFVSNNNKINKKLTLDYGIRLSSYSIIGKGSYNVYNKDSELVNQINLSSGKFGKTYFNVEPRLQFSYMLNNYSSIKGGYARNTQHLHLQSNSTAGFPTDQWIGNSYNIKPEISDQISLGYFRNSKNRKYQFSGEVYYKSLQNQIDYKDGADLIATADIESEFAYGKGRAYGLELLAKKTSGRLTGWIGYTLSKTERKIDGVNNNNWYRARQDRTHDLSIVTMYDLTKRWSLSSAFVYSTGNAVTYPNGKYEIEGQTIYNFNERNASRVPSYHRLDISATYKKPHKGKYESSWNIGVYNVYGRQNPYIINFEDSGNRSRSVQTSLFKMIPSITYNFKF</sequence>
<evidence type="ECO:0000313" key="11">
    <source>
        <dbReference type="EMBL" id="GGE88395.1"/>
    </source>
</evidence>
<dbReference type="InterPro" id="IPR012910">
    <property type="entry name" value="Plug_dom"/>
</dbReference>
<dbReference type="GO" id="GO:0015344">
    <property type="term" value="F:siderophore uptake transmembrane transporter activity"/>
    <property type="evidence" value="ECO:0007669"/>
    <property type="project" value="TreeGrafter"/>
</dbReference>
<feature type="chain" id="PRO_5012477890" evidence="9">
    <location>
        <begin position="21"/>
        <end position="764"/>
    </location>
</feature>
<proteinExistence type="inferred from homology"/>
<dbReference type="Proteomes" id="UP000650994">
    <property type="component" value="Unassembled WGS sequence"/>
</dbReference>
<dbReference type="AlphaFoldDB" id="A0A1M6YSP1"/>
<evidence type="ECO:0000256" key="7">
    <source>
        <dbReference type="ARBA" id="ARBA00023237"/>
    </source>
</evidence>
<reference evidence="11" key="5">
    <citation type="submission" date="2024-05" db="EMBL/GenBank/DDBJ databases">
        <authorList>
            <person name="Sun Q."/>
            <person name="Zhou Y."/>
        </authorList>
    </citation>
    <scope>NUCLEOTIDE SEQUENCE</scope>
    <source>
        <strain evidence="11">CGMCC 1.12707</strain>
    </source>
</reference>
<reference evidence="14" key="4">
    <citation type="journal article" date="2019" name="Int. J. Syst. Evol. Microbiol.">
        <title>The Global Catalogue of Microorganisms (GCM) 10K type strain sequencing project: providing services to taxonomists for standard genome sequencing and annotation.</title>
        <authorList>
            <consortium name="The Broad Institute Genomics Platform"/>
            <consortium name="The Broad Institute Genome Sequencing Center for Infectious Disease"/>
            <person name="Wu L."/>
            <person name="Ma J."/>
        </authorList>
    </citation>
    <scope>NUCLEOTIDE SEQUENCE [LARGE SCALE GENOMIC DNA]</scope>
    <source>
        <strain evidence="14">CGMCC 1.12707</strain>
    </source>
</reference>
<dbReference type="Pfam" id="PF07715">
    <property type="entry name" value="Plug"/>
    <property type="match status" value="1"/>
</dbReference>
<comment type="subcellular location">
    <subcellularLocation>
        <location evidence="1 8">Cell outer membrane</location>
        <topology evidence="1 8">Multi-pass membrane protein</topology>
    </subcellularLocation>
</comment>
<keyword evidence="3 8" id="KW-1134">Transmembrane beta strand</keyword>
<keyword evidence="4 8" id="KW-0812">Transmembrane</keyword>
<organism evidence="12 13">
    <name type="scientific">Chishuiella changwenlii</name>
    <dbReference type="NCBI Taxonomy" id="1434701"/>
    <lineage>
        <taxon>Bacteria</taxon>
        <taxon>Pseudomonadati</taxon>
        <taxon>Bacteroidota</taxon>
        <taxon>Flavobacteriia</taxon>
        <taxon>Flavobacteriales</taxon>
        <taxon>Weeksellaceae</taxon>
        <taxon>Chishuiella</taxon>
    </lineage>
</organism>
<dbReference type="GO" id="GO:0044718">
    <property type="term" value="P:siderophore transmembrane transport"/>
    <property type="evidence" value="ECO:0007669"/>
    <property type="project" value="TreeGrafter"/>
</dbReference>
<dbReference type="SUPFAM" id="SSF49464">
    <property type="entry name" value="Carboxypeptidase regulatory domain-like"/>
    <property type="match status" value="1"/>
</dbReference>
<dbReference type="EMBL" id="FRBH01000007">
    <property type="protein sequence ID" value="SHL21059.1"/>
    <property type="molecule type" value="Genomic_DNA"/>
</dbReference>
<name>A0A1M6YSP1_9FLAO</name>
<dbReference type="Proteomes" id="UP000184120">
    <property type="component" value="Unassembled WGS sequence"/>
</dbReference>
<dbReference type="PANTHER" id="PTHR30069">
    <property type="entry name" value="TONB-DEPENDENT OUTER MEMBRANE RECEPTOR"/>
    <property type="match status" value="1"/>
</dbReference>
<keyword evidence="11" id="KW-0176">Collagen</keyword>
<evidence type="ECO:0000256" key="6">
    <source>
        <dbReference type="ARBA" id="ARBA00023136"/>
    </source>
</evidence>
<feature type="signal peptide" evidence="9">
    <location>
        <begin position="1"/>
        <end position="20"/>
    </location>
</feature>
<reference evidence="11" key="1">
    <citation type="journal article" date="2014" name="Int. J. Syst. Evol. Microbiol.">
        <title>Complete genome of a new Firmicutes species belonging to the dominant human colonic microbiota ('Ruminococcus bicirculans') reveals two chromosomes and a selective capacity to utilize plant glucans.</title>
        <authorList>
            <consortium name="NISC Comparative Sequencing Program"/>
            <person name="Wegmann U."/>
            <person name="Louis P."/>
            <person name="Goesmann A."/>
            <person name="Henrissat B."/>
            <person name="Duncan S.H."/>
            <person name="Flint H.J."/>
        </authorList>
    </citation>
    <scope>NUCLEOTIDE SEQUENCE</scope>
    <source>
        <strain evidence="11">CGMCC 1.12707</strain>
    </source>
</reference>
<keyword evidence="14" id="KW-1185">Reference proteome</keyword>
<keyword evidence="2 8" id="KW-0813">Transport</keyword>
<dbReference type="InterPro" id="IPR036942">
    <property type="entry name" value="Beta-barrel_TonB_sf"/>
</dbReference>
<dbReference type="Gene3D" id="2.40.170.20">
    <property type="entry name" value="TonB-dependent receptor, beta-barrel domain"/>
    <property type="match status" value="1"/>
</dbReference>
<evidence type="ECO:0000313" key="13">
    <source>
        <dbReference type="Proteomes" id="UP000184120"/>
    </source>
</evidence>
<protein>
    <submittedName>
        <fullName evidence="11">Collagen-binding protein</fullName>
    </submittedName>
    <submittedName>
        <fullName evidence="12">Outer membrane receptor proteins, mostly Fe transport</fullName>
    </submittedName>
</protein>
<dbReference type="InterPro" id="IPR008969">
    <property type="entry name" value="CarboxyPept-like_regulatory"/>
</dbReference>
<evidence type="ECO:0000313" key="14">
    <source>
        <dbReference type="Proteomes" id="UP000650994"/>
    </source>
</evidence>
<gene>
    <name evidence="11" type="ORF">GCM10010984_02680</name>
    <name evidence="12" type="ORF">SAMN05443634_10714</name>
</gene>
<evidence type="ECO:0000256" key="9">
    <source>
        <dbReference type="SAM" id="SignalP"/>
    </source>
</evidence>